<dbReference type="PANTHER" id="PTHR46276:SF1">
    <property type="entry name" value="E3 UBIQUITIN-PROTEIN LIGASE UBR5"/>
    <property type="match status" value="1"/>
</dbReference>
<evidence type="ECO:0000256" key="1">
    <source>
        <dbReference type="SAM" id="MobiDB-lite"/>
    </source>
</evidence>
<dbReference type="PANTHER" id="PTHR46276">
    <property type="entry name" value="E3 UBIQUITIN-PROTEIN LIGASE UBR5"/>
    <property type="match status" value="1"/>
</dbReference>
<sequence length="239" mass="27452">MHKSSDKQNYARLQKKKQRTLSQDSFQSDHYAIFTAINEWERHSIGKIQLAAEQARSDFQRLLDKRHDDIVNLLINMKNSVSQNSMVDMSLNHLTAQLHRFREELSSSSSTIYLEHDKSLSPIHLITLSSKANNATAKNTLNDLRTINVPGTQLLTLGMLCRMTPLEQKQILGERLFVLVQQIEPKLAAKITGMFLEFDIKYVLLLIKSNATLKEKVKEAIDMLRARQREASYESQPKT</sequence>
<name>A0A815AGS4_ADIRI</name>
<dbReference type="Gene3D" id="1.10.1900.10">
    <property type="entry name" value="c-terminal domain of poly(a) binding protein"/>
    <property type="match status" value="1"/>
</dbReference>
<feature type="region of interest" description="Disordered" evidence="1">
    <location>
        <begin position="1"/>
        <end position="21"/>
    </location>
</feature>
<reference evidence="3" key="1">
    <citation type="submission" date="2021-02" db="EMBL/GenBank/DDBJ databases">
        <authorList>
            <person name="Nowell W R."/>
        </authorList>
    </citation>
    <scope>NUCLEOTIDE SEQUENCE</scope>
</reference>
<dbReference type="GO" id="GO:0090263">
    <property type="term" value="P:positive regulation of canonical Wnt signaling pathway"/>
    <property type="evidence" value="ECO:0007669"/>
    <property type="project" value="TreeGrafter"/>
</dbReference>
<proteinExistence type="predicted"/>
<protein>
    <recommendedName>
        <fullName evidence="2">PABC domain-containing protein</fullName>
    </recommendedName>
</protein>
<comment type="caution">
    <text evidence="3">The sequence shown here is derived from an EMBL/GenBank/DDBJ whole genome shotgun (WGS) entry which is preliminary data.</text>
</comment>
<dbReference type="AlphaFoldDB" id="A0A815AGS4"/>
<evidence type="ECO:0000313" key="3">
    <source>
        <dbReference type="EMBL" id="CAF1254427.1"/>
    </source>
</evidence>
<dbReference type="SMART" id="SM00517">
    <property type="entry name" value="PolyA"/>
    <property type="match status" value="1"/>
</dbReference>
<dbReference type="EMBL" id="CAJNOJ010000182">
    <property type="protein sequence ID" value="CAF1254427.1"/>
    <property type="molecule type" value="Genomic_DNA"/>
</dbReference>
<organism evidence="3 4">
    <name type="scientific">Adineta ricciae</name>
    <name type="common">Rotifer</name>
    <dbReference type="NCBI Taxonomy" id="249248"/>
    <lineage>
        <taxon>Eukaryota</taxon>
        <taxon>Metazoa</taxon>
        <taxon>Spiralia</taxon>
        <taxon>Gnathifera</taxon>
        <taxon>Rotifera</taxon>
        <taxon>Eurotatoria</taxon>
        <taxon>Bdelloidea</taxon>
        <taxon>Adinetida</taxon>
        <taxon>Adinetidae</taxon>
        <taxon>Adineta</taxon>
    </lineage>
</organism>
<dbReference type="GO" id="GO:0005634">
    <property type="term" value="C:nucleus"/>
    <property type="evidence" value="ECO:0007669"/>
    <property type="project" value="TreeGrafter"/>
</dbReference>
<evidence type="ECO:0000313" key="4">
    <source>
        <dbReference type="Proteomes" id="UP000663852"/>
    </source>
</evidence>
<dbReference type="GO" id="GO:0000209">
    <property type="term" value="P:protein polyubiquitination"/>
    <property type="evidence" value="ECO:0007669"/>
    <property type="project" value="TreeGrafter"/>
</dbReference>
<accession>A0A815AGS4</accession>
<dbReference type="Proteomes" id="UP000663852">
    <property type="component" value="Unassembled WGS sequence"/>
</dbReference>
<dbReference type="GO" id="GO:0034450">
    <property type="term" value="F:ubiquitin-ubiquitin ligase activity"/>
    <property type="evidence" value="ECO:0007669"/>
    <property type="project" value="TreeGrafter"/>
</dbReference>
<evidence type="ECO:0000259" key="2">
    <source>
        <dbReference type="PROSITE" id="PS51309"/>
    </source>
</evidence>
<dbReference type="SUPFAM" id="SSF63570">
    <property type="entry name" value="PABC (PABP) domain"/>
    <property type="match status" value="1"/>
</dbReference>
<feature type="domain" description="PABC" evidence="2">
    <location>
        <begin position="152"/>
        <end position="229"/>
    </location>
</feature>
<dbReference type="Pfam" id="PF00658">
    <property type="entry name" value="MLLE"/>
    <property type="match status" value="1"/>
</dbReference>
<dbReference type="PROSITE" id="PS51309">
    <property type="entry name" value="PABC"/>
    <property type="match status" value="1"/>
</dbReference>
<dbReference type="InterPro" id="IPR036053">
    <property type="entry name" value="PABP-dom"/>
</dbReference>
<gene>
    <name evidence="3" type="ORF">EDS130_LOCUS28163</name>
</gene>
<dbReference type="InterPro" id="IPR002004">
    <property type="entry name" value="PABP_HYD_C"/>
</dbReference>
<dbReference type="OrthoDB" id="19742at2759"/>
<dbReference type="GO" id="GO:0005737">
    <property type="term" value="C:cytoplasm"/>
    <property type="evidence" value="ECO:0007669"/>
    <property type="project" value="TreeGrafter"/>
</dbReference>
<dbReference type="GO" id="GO:0003723">
    <property type="term" value="F:RNA binding"/>
    <property type="evidence" value="ECO:0007669"/>
    <property type="project" value="InterPro"/>
</dbReference>